<evidence type="ECO:0000313" key="2">
    <source>
        <dbReference type="EMBL" id="KAL2341286.1"/>
    </source>
</evidence>
<comment type="caution">
    <text evidence="2">The sequence shown here is derived from an EMBL/GenBank/DDBJ whole genome shotgun (WGS) entry which is preliminary data.</text>
</comment>
<proteinExistence type="predicted"/>
<protein>
    <submittedName>
        <fullName evidence="2">Uncharacterized protein</fullName>
    </submittedName>
</protein>
<evidence type="ECO:0000256" key="1">
    <source>
        <dbReference type="SAM" id="MobiDB-lite"/>
    </source>
</evidence>
<organism evidence="2 3">
    <name type="scientific">Flemingia macrophylla</name>
    <dbReference type="NCBI Taxonomy" id="520843"/>
    <lineage>
        <taxon>Eukaryota</taxon>
        <taxon>Viridiplantae</taxon>
        <taxon>Streptophyta</taxon>
        <taxon>Embryophyta</taxon>
        <taxon>Tracheophyta</taxon>
        <taxon>Spermatophyta</taxon>
        <taxon>Magnoliopsida</taxon>
        <taxon>eudicotyledons</taxon>
        <taxon>Gunneridae</taxon>
        <taxon>Pentapetalae</taxon>
        <taxon>rosids</taxon>
        <taxon>fabids</taxon>
        <taxon>Fabales</taxon>
        <taxon>Fabaceae</taxon>
        <taxon>Papilionoideae</taxon>
        <taxon>50 kb inversion clade</taxon>
        <taxon>NPAAA clade</taxon>
        <taxon>indigoferoid/millettioid clade</taxon>
        <taxon>Phaseoleae</taxon>
        <taxon>Flemingia</taxon>
    </lineage>
</organism>
<gene>
    <name evidence="2" type="ORF">Fmac_009226</name>
</gene>
<name>A0ABD1MZM6_9FABA</name>
<feature type="region of interest" description="Disordered" evidence="1">
    <location>
        <begin position="39"/>
        <end position="67"/>
    </location>
</feature>
<accession>A0ABD1MZM6</accession>
<dbReference type="EMBL" id="JBGMDY010000003">
    <property type="protein sequence ID" value="KAL2341286.1"/>
    <property type="molecule type" value="Genomic_DNA"/>
</dbReference>
<feature type="compositionally biased region" description="Low complexity" evidence="1">
    <location>
        <begin position="41"/>
        <end position="67"/>
    </location>
</feature>
<sequence>MEHCFSTRSASTQASHCEKASSFKKRWLNAAKEQRSRLYILKSPSSPSSSSSLSSCTLRSSSSLMLS</sequence>
<dbReference type="Proteomes" id="UP001603857">
    <property type="component" value="Unassembled WGS sequence"/>
</dbReference>
<dbReference type="AlphaFoldDB" id="A0ABD1MZM6"/>
<keyword evidence="3" id="KW-1185">Reference proteome</keyword>
<reference evidence="2 3" key="1">
    <citation type="submission" date="2024-08" db="EMBL/GenBank/DDBJ databases">
        <title>Insights into the chromosomal genome structure of Flemingia macrophylla.</title>
        <authorList>
            <person name="Ding Y."/>
            <person name="Zhao Y."/>
            <person name="Bi W."/>
            <person name="Wu M."/>
            <person name="Zhao G."/>
            <person name="Gong Y."/>
            <person name="Li W."/>
            <person name="Zhang P."/>
        </authorList>
    </citation>
    <scope>NUCLEOTIDE SEQUENCE [LARGE SCALE GENOMIC DNA]</scope>
    <source>
        <strain evidence="2">DYQJB</strain>
        <tissue evidence="2">Leaf</tissue>
    </source>
</reference>
<evidence type="ECO:0000313" key="3">
    <source>
        <dbReference type="Proteomes" id="UP001603857"/>
    </source>
</evidence>